<evidence type="ECO:0000313" key="2">
    <source>
        <dbReference type="Proteomes" id="UP000722750"/>
    </source>
</evidence>
<organism evidence="1 2">
    <name type="scientific">Candidatus Scalindua arabica</name>
    <dbReference type="NCBI Taxonomy" id="1127984"/>
    <lineage>
        <taxon>Bacteria</taxon>
        <taxon>Pseudomonadati</taxon>
        <taxon>Planctomycetota</taxon>
        <taxon>Candidatus Brocadiia</taxon>
        <taxon>Candidatus Brocadiales</taxon>
        <taxon>Candidatus Scalinduaceae</taxon>
        <taxon>Candidatus Scalindua</taxon>
    </lineage>
</organism>
<name>A0A941VZZ1_9BACT</name>
<dbReference type="Gene3D" id="1.10.510.10">
    <property type="entry name" value="Transferase(Phosphotransferase) domain 1"/>
    <property type="match status" value="1"/>
</dbReference>
<dbReference type="Proteomes" id="UP000722750">
    <property type="component" value="Unassembled WGS sequence"/>
</dbReference>
<dbReference type="SUPFAM" id="SSF56112">
    <property type="entry name" value="Protein kinase-like (PK-like)"/>
    <property type="match status" value="1"/>
</dbReference>
<evidence type="ECO:0000313" key="1">
    <source>
        <dbReference type="EMBL" id="MBS1257435.1"/>
    </source>
</evidence>
<reference evidence="1" key="1">
    <citation type="journal article" date="2021" name="ISME J.">
        <title>Fine-scale metabolic discontinuity in a stratified prokaryote microbiome of a Red Sea deep halocline.</title>
        <authorList>
            <person name="Michoud G."/>
            <person name="Ngugi D.K."/>
            <person name="Barozzi A."/>
            <person name="Merlino G."/>
            <person name="Calleja M.L."/>
            <person name="Delgado-Huertas A."/>
            <person name="Moran X.A.G."/>
            <person name="Daffonchio D."/>
        </authorList>
    </citation>
    <scope>NUCLEOTIDE SEQUENCE</scope>
    <source>
        <strain evidence="1">SuakinDeep_MAG55_1</strain>
    </source>
</reference>
<dbReference type="AlphaFoldDB" id="A0A941VZZ1"/>
<gene>
    <name evidence="1" type="ORF">MAG551_00479</name>
</gene>
<dbReference type="EMBL" id="JAANXD010000025">
    <property type="protein sequence ID" value="MBS1257435.1"/>
    <property type="molecule type" value="Genomic_DNA"/>
</dbReference>
<dbReference type="InterPro" id="IPR011009">
    <property type="entry name" value="Kinase-like_dom_sf"/>
</dbReference>
<proteinExistence type="predicted"/>
<evidence type="ECO:0008006" key="3">
    <source>
        <dbReference type="Google" id="ProtNLM"/>
    </source>
</evidence>
<sequence length="92" mass="10626">MTKLLRNLPEDKDETEVLSQVNIDGRADLYSVGLILYEILTGKLWTYTRLSPMEINILVSKRLDEIVMGLLEHNLSNRIPSDEKLIEELKEV</sequence>
<accession>A0A941VZZ1</accession>
<comment type="caution">
    <text evidence="1">The sequence shown here is derived from an EMBL/GenBank/DDBJ whole genome shotgun (WGS) entry which is preliminary data.</text>
</comment>
<protein>
    <recommendedName>
        <fullName evidence="3">Protein kinase domain-containing protein</fullName>
    </recommendedName>
</protein>